<feature type="chain" id="PRO_5015138798" evidence="2">
    <location>
        <begin position="26"/>
        <end position="801"/>
    </location>
</feature>
<protein>
    <submittedName>
        <fullName evidence="4">Adenosylmethionine-8-amino-7-oxononanoate aminotransferase isoform A</fullName>
    </submittedName>
</protein>
<comment type="caution">
    <text evidence="4">The sequence shown here is derived from an EMBL/GenBank/DDBJ whole genome shotgun (WGS) entry which is preliminary data.</text>
</comment>
<dbReference type="OrthoDB" id="421979at2759"/>
<evidence type="ECO:0000313" key="4">
    <source>
        <dbReference type="EMBL" id="PSC73167.1"/>
    </source>
</evidence>
<reference evidence="4 5" key="1">
    <citation type="journal article" date="2018" name="Plant J.">
        <title>Genome sequences of Chlorella sorokiniana UTEX 1602 and Micractinium conductrix SAG 241.80: implications to maltose excretion by a green alga.</title>
        <authorList>
            <person name="Arriola M.B."/>
            <person name="Velmurugan N."/>
            <person name="Zhang Y."/>
            <person name="Plunkett M.H."/>
            <person name="Hondzo H."/>
            <person name="Barney B.M."/>
        </authorList>
    </citation>
    <scope>NUCLEOTIDE SEQUENCE [LARGE SCALE GENOMIC DNA]</scope>
    <source>
        <strain evidence="4 5">SAG 241.80</strain>
    </source>
</reference>
<accession>A0A2P6VGG5</accession>
<dbReference type="SUPFAM" id="SSF52266">
    <property type="entry name" value="SGNH hydrolase"/>
    <property type="match status" value="1"/>
</dbReference>
<dbReference type="GO" id="GO:0008483">
    <property type="term" value="F:transaminase activity"/>
    <property type="evidence" value="ECO:0007669"/>
    <property type="project" value="UniProtKB-KW"/>
</dbReference>
<organism evidence="4 5">
    <name type="scientific">Micractinium conductrix</name>
    <dbReference type="NCBI Taxonomy" id="554055"/>
    <lineage>
        <taxon>Eukaryota</taxon>
        <taxon>Viridiplantae</taxon>
        <taxon>Chlorophyta</taxon>
        <taxon>core chlorophytes</taxon>
        <taxon>Trebouxiophyceae</taxon>
        <taxon>Chlorellales</taxon>
        <taxon>Chlorellaceae</taxon>
        <taxon>Chlorella clade</taxon>
        <taxon>Micractinium</taxon>
    </lineage>
</organism>
<evidence type="ECO:0000313" key="5">
    <source>
        <dbReference type="Proteomes" id="UP000239649"/>
    </source>
</evidence>
<evidence type="ECO:0000256" key="1">
    <source>
        <dbReference type="SAM" id="MobiDB-lite"/>
    </source>
</evidence>
<feature type="compositionally biased region" description="Gly residues" evidence="1">
    <location>
        <begin position="258"/>
        <end position="279"/>
    </location>
</feature>
<keyword evidence="4" id="KW-0032">Aminotransferase</keyword>
<dbReference type="Proteomes" id="UP000239649">
    <property type="component" value="Unassembled WGS sequence"/>
</dbReference>
<feature type="region of interest" description="Disordered" evidence="1">
    <location>
        <begin position="250"/>
        <end position="282"/>
    </location>
</feature>
<dbReference type="EMBL" id="LHPF02000008">
    <property type="protein sequence ID" value="PSC73167.1"/>
    <property type="molecule type" value="Genomic_DNA"/>
</dbReference>
<dbReference type="Pfam" id="PF13472">
    <property type="entry name" value="Lipase_GDSL_2"/>
    <property type="match status" value="1"/>
</dbReference>
<proteinExistence type="predicted"/>
<evidence type="ECO:0000259" key="3">
    <source>
        <dbReference type="Pfam" id="PF13472"/>
    </source>
</evidence>
<dbReference type="Gene3D" id="3.40.50.1110">
    <property type="entry name" value="SGNH hydrolase"/>
    <property type="match status" value="1"/>
</dbReference>
<keyword evidence="2" id="KW-0732">Signal</keyword>
<name>A0A2P6VGG5_9CHLO</name>
<dbReference type="InterPro" id="IPR013830">
    <property type="entry name" value="SGNH_hydro"/>
</dbReference>
<feature type="domain" description="SGNH hydrolase-type esterase" evidence="3">
    <location>
        <begin position="125"/>
        <end position="250"/>
    </location>
</feature>
<keyword evidence="4" id="KW-0808">Transferase</keyword>
<dbReference type="InterPro" id="IPR036514">
    <property type="entry name" value="SGNH_hydro_sf"/>
</dbReference>
<keyword evidence="5" id="KW-1185">Reference proteome</keyword>
<evidence type="ECO:0000256" key="2">
    <source>
        <dbReference type="SAM" id="SignalP"/>
    </source>
</evidence>
<gene>
    <name evidence="4" type="ORF">C2E20_3744</name>
</gene>
<dbReference type="AlphaFoldDB" id="A0A2P6VGG5"/>
<sequence>MLSQPRCRRWLQAALLAALLLAVLPGRLAAAAAQHRRLRDGSDRVAAATRAAEAAKEAEAAGSTNGSLCSKAVAEARAAAFEEEPPAWAVRGKLRPKVRVASLASNRRAVAGINAAGRRLDLVLYGDSITSKIRMKCMEEWRAAVGDAWGAVPLGVGGSTICELTWRLMSGGERLEADPRLLLLLIGINDMPRDEPSPAEKMAFLLDWLARAHLTSRVVLLRPLPTVLEERAAALQAAFEEVVAEHNAALAGGDPQDSGGGGGEDGGDEGSGGGAGGGSNDAARTAPLAGAAAGVLLASCGSELDPRDPELFIDGLHPTCEAYATILACIGELTAGLLGDDTSDSSADGCGGRGGAGTGNGVQAVSLSCAPPPALGAWNATKGSKGFSAEPPRVQQKRYLVLAAVGDSWSAQGNRWLDVPADAAFDVVTVYYGNNTAWSCPACLHTFRMPGVKSQVIHAALATPEWKSLAAAAGQRWRYVWLADSDVEVSACTLTRFFRNAEANQLLLAQMSASFFSVVHPSMANSWTGYGLDVRKTLWPWLLRFPRNTVAVVDAFCMAHRGRAGRAAAEAGTSGKAAGTSNYAAADVTSTHEPGMEQGVVLGEWNFTAASLAADQRVLGPVQLPLPIMRSFVAATATANSRVLLVKSMRGWRRGIRTVVFTNSSGAALAAEQAEGACWGEHWRHYPDFPGFNVIRKHGDPLTAAAPVLAAAQLAATGGTLQVAAVRGDEARSGGPDKCNGSDCLVLQCLWQQGFGYTDPGFELRHLGMLLFDTYRAKWSEMQADLTSARCWEDAGVGTAS</sequence>
<feature type="signal peptide" evidence="2">
    <location>
        <begin position="1"/>
        <end position="25"/>
    </location>
</feature>